<keyword evidence="4" id="KW-1185">Reference proteome</keyword>
<proteinExistence type="predicted"/>
<dbReference type="Proteomes" id="UP001165381">
    <property type="component" value="Unassembled WGS sequence"/>
</dbReference>
<protein>
    <submittedName>
        <fullName evidence="3">Uncharacterized protein</fullName>
    </submittedName>
</protein>
<organism evidence="3 4">
    <name type="scientific">Jejuia spongiicola</name>
    <dbReference type="NCBI Taxonomy" id="2942207"/>
    <lineage>
        <taxon>Bacteria</taxon>
        <taxon>Pseudomonadati</taxon>
        <taxon>Bacteroidota</taxon>
        <taxon>Flavobacteriia</taxon>
        <taxon>Flavobacteriales</taxon>
        <taxon>Flavobacteriaceae</taxon>
        <taxon>Jejuia</taxon>
    </lineage>
</organism>
<evidence type="ECO:0000313" key="4">
    <source>
        <dbReference type="Proteomes" id="UP001165381"/>
    </source>
</evidence>
<sequence>MTGSVALDVVIGLVFIYLLYSLFATVIMEIINSFLGLRARNLRYALRRMLMNERHAKWFDNKIEDSYWLSFFKNLINLIPRAFLKIWNTFLKFSGRSGNLKDPELFHLFYNQPIIKYLGGGGIANKPSYMSPKNFSKALVDSLNSDISIVVLFKKFGVDTNLLKQEFILLDETSVFMKAYNEIEDESKTFEGWFEKRTDIEKLGIASEVFPNNIGLKRNLNAMQQLINGGEVKRRQPLEQLFEDASFDAKIKAGLALLPKESDTRKHIESLLTDADTKVDEFKLLLEQWFNDTMERSTGWFKRRVQYILFIVGFVLAVSFNADTINIVKKLSKDPDARAELVELAVEYSNDFQEVKQIPKPDEDKGEENKEINNPAHDAINKSPTVEEDERFQEVRDSLINVAKVINDDIYSAQNIIGTNWKIPEQLSVVNSLDSLKKDAVRFDYPLKVIKKTYLFGLFKKCDTIDVYLEANKSADTIHLKNAILPVTKEDFDKREIPVNSAYYKLSYVFFSKGFYKNLWGYILTALAISLGSPFWFDVLNKLIKLRSSLQHEKPNPKKQTPN</sequence>
<name>A0ABT0QD37_9FLAO</name>
<feature type="transmembrane region" description="Helical" evidence="2">
    <location>
        <begin position="12"/>
        <end position="37"/>
    </location>
</feature>
<evidence type="ECO:0000256" key="1">
    <source>
        <dbReference type="SAM" id="MobiDB-lite"/>
    </source>
</evidence>
<reference evidence="3" key="1">
    <citation type="submission" date="2022-05" db="EMBL/GenBank/DDBJ databases">
        <authorList>
            <person name="Park J.-S."/>
        </authorList>
    </citation>
    <scope>NUCLEOTIDE SEQUENCE</scope>
    <source>
        <strain evidence="3">2012CJ34-3</strain>
    </source>
</reference>
<dbReference type="RefSeq" id="WP_249972661.1">
    <property type="nucleotide sequence ID" value="NZ_JAMFLZ010000003.1"/>
</dbReference>
<keyword evidence="2" id="KW-0472">Membrane</keyword>
<keyword evidence="2" id="KW-1133">Transmembrane helix</keyword>
<feature type="region of interest" description="Disordered" evidence="1">
    <location>
        <begin position="356"/>
        <end position="387"/>
    </location>
</feature>
<dbReference type="EMBL" id="JAMFLZ010000003">
    <property type="protein sequence ID" value="MCL6294866.1"/>
    <property type="molecule type" value="Genomic_DNA"/>
</dbReference>
<comment type="caution">
    <text evidence="3">The sequence shown here is derived from an EMBL/GenBank/DDBJ whole genome shotgun (WGS) entry which is preliminary data.</text>
</comment>
<feature type="compositionally biased region" description="Basic and acidic residues" evidence="1">
    <location>
        <begin position="356"/>
        <end position="371"/>
    </location>
</feature>
<evidence type="ECO:0000256" key="2">
    <source>
        <dbReference type="SAM" id="Phobius"/>
    </source>
</evidence>
<evidence type="ECO:0000313" key="3">
    <source>
        <dbReference type="EMBL" id="MCL6294866.1"/>
    </source>
</evidence>
<keyword evidence="2" id="KW-0812">Transmembrane</keyword>
<gene>
    <name evidence="3" type="ORF">M3P09_07665</name>
</gene>
<accession>A0ABT0QD37</accession>
<feature type="transmembrane region" description="Helical" evidence="2">
    <location>
        <begin position="305"/>
        <end position="322"/>
    </location>
</feature>
<feature type="transmembrane region" description="Helical" evidence="2">
    <location>
        <begin position="519"/>
        <end position="537"/>
    </location>
</feature>